<feature type="transmembrane region" description="Helical" evidence="1">
    <location>
        <begin position="7"/>
        <end position="26"/>
    </location>
</feature>
<comment type="caution">
    <text evidence="3">The sequence shown here is derived from an EMBL/GenBank/DDBJ whole genome shotgun (WGS) entry which is preliminary data.</text>
</comment>
<name>A0ABW9VS22_9BURK</name>
<reference evidence="3 4" key="1">
    <citation type="submission" date="2019-12" db="EMBL/GenBank/DDBJ databases">
        <title>Novel species isolated from a subtropical stream in China.</title>
        <authorList>
            <person name="Lu H."/>
        </authorList>
    </citation>
    <scope>NUCLEOTIDE SEQUENCE [LARGE SCALE GENOMIC DNA]</scope>
    <source>
        <strain evidence="3 4">CY13W</strain>
    </source>
</reference>
<evidence type="ECO:0000259" key="2">
    <source>
        <dbReference type="Pfam" id="PF02517"/>
    </source>
</evidence>
<feature type="transmembrane region" description="Helical" evidence="1">
    <location>
        <begin position="70"/>
        <end position="88"/>
    </location>
</feature>
<dbReference type="Pfam" id="PF02517">
    <property type="entry name" value="Rce1-like"/>
    <property type="match status" value="1"/>
</dbReference>
<keyword evidence="1" id="KW-0812">Transmembrane</keyword>
<dbReference type="GO" id="GO:0006508">
    <property type="term" value="P:proteolysis"/>
    <property type="evidence" value="ECO:0007669"/>
    <property type="project" value="UniProtKB-KW"/>
</dbReference>
<sequence length="220" mass="24744">MVSQAGVARVLPFVIYIAFIAIADGLSRIGMSADALRWLYPVKITAVSIALVVFWKQYQELATIHIRWRSLFLSASAGLLVLWLWITLNADWMIVGHSAGFDPRDDGHINWWLVSVRLFGGAVVVPVMEELFWRSFLMRWIVAQDFKTVVPATINCKSFIVSVILFGIEHNQWLAGIVAGCVYSLLYMRTNKLCLSILAHAVTNGGLGLWILASGQWSYW</sequence>
<dbReference type="NCBIfam" id="TIGR03008">
    <property type="entry name" value="pepcterm_CAAX"/>
    <property type="match status" value="1"/>
</dbReference>
<keyword evidence="1" id="KW-1133">Transmembrane helix</keyword>
<feature type="transmembrane region" description="Helical" evidence="1">
    <location>
        <begin position="172"/>
        <end position="188"/>
    </location>
</feature>
<keyword evidence="3" id="KW-0645">Protease</keyword>
<evidence type="ECO:0000256" key="1">
    <source>
        <dbReference type="SAM" id="Phobius"/>
    </source>
</evidence>
<feature type="domain" description="CAAX prenyl protease 2/Lysostaphin resistance protein A-like" evidence="2">
    <location>
        <begin position="115"/>
        <end position="204"/>
    </location>
</feature>
<dbReference type="InterPro" id="IPR014346">
    <property type="entry name" value="Prenyl_protease-related"/>
</dbReference>
<protein>
    <submittedName>
        <fullName evidence="3">CAAX prenyl protease-related protein</fullName>
    </submittedName>
</protein>
<keyword evidence="1" id="KW-0472">Membrane</keyword>
<feature type="transmembrane region" description="Helical" evidence="1">
    <location>
        <begin position="195"/>
        <end position="213"/>
    </location>
</feature>
<dbReference type="InterPro" id="IPR003675">
    <property type="entry name" value="Rce1/LyrA-like_dom"/>
</dbReference>
<accession>A0ABW9VS22</accession>
<keyword evidence="4" id="KW-1185">Reference proteome</keyword>
<evidence type="ECO:0000313" key="4">
    <source>
        <dbReference type="Proteomes" id="UP000478090"/>
    </source>
</evidence>
<feature type="transmembrane region" description="Helical" evidence="1">
    <location>
        <begin position="149"/>
        <end position="166"/>
    </location>
</feature>
<dbReference type="Proteomes" id="UP000478090">
    <property type="component" value="Unassembled WGS sequence"/>
</dbReference>
<organism evidence="3 4">
    <name type="scientific">Duganella qianjiadongensis</name>
    <dbReference type="NCBI Taxonomy" id="2692176"/>
    <lineage>
        <taxon>Bacteria</taxon>
        <taxon>Pseudomonadati</taxon>
        <taxon>Pseudomonadota</taxon>
        <taxon>Betaproteobacteria</taxon>
        <taxon>Burkholderiales</taxon>
        <taxon>Oxalobacteraceae</taxon>
        <taxon>Telluria group</taxon>
        <taxon>Duganella</taxon>
    </lineage>
</organism>
<proteinExistence type="predicted"/>
<dbReference type="EMBL" id="WWCM01000020">
    <property type="protein sequence ID" value="MYM41665.1"/>
    <property type="molecule type" value="Genomic_DNA"/>
</dbReference>
<feature type="transmembrane region" description="Helical" evidence="1">
    <location>
        <begin position="38"/>
        <end position="58"/>
    </location>
</feature>
<dbReference type="GO" id="GO:0008233">
    <property type="term" value="F:peptidase activity"/>
    <property type="evidence" value="ECO:0007669"/>
    <property type="project" value="UniProtKB-KW"/>
</dbReference>
<evidence type="ECO:0000313" key="3">
    <source>
        <dbReference type="EMBL" id="MYM41665.1"/>
    </source>
</evidence>
<feature type="transmembrane region" description="Helical" evidence="1">
    <location>
        <begin position="108"/>
        <end position="128"/>
    </location>
</feature>
<keyword evidence="3" id="KW-0378">Hydrolase</keyword>
<gene>
    <name evidence="3" type="ORF">GTP27_20365</name>
</gene>